<proteinExistence type="predicted"/>
<evidence type="ECO:0000313" key="2">
    <source>
        <dbReference type="Proteomes" id="UP001317822"/>
    </source>
</evidence>
<dbReference type="Proteomes" id="UP001317822">
    <property type="component" value="Chromosome"/>
</dbReference>
<accession>A0ABN6UQF5</accession>
<dbReference type="RefSeq" id="WP_281780021.1">
    <property type="nucleotide sequence ID" value="NZ_AP027041.1"/>
</dbReference>
<sequence>MLDLLNECYSVKELEYAFAGARRLPRYLLAVGVASKLLKGLQPYCRKLAANNSSKPTPLRGAA</sequence>
<dbReference type="EMBL" id="AP027041">
    <property type="protein sequence ID" value="BDU18147.1"/>
    <property type="molecule type" value="Genomic_DNA"/>
</dbReference>
<protein>
    <submittedName>
        <fullName evidence="1">Uncharacterized protein</fullName>
    </submittedName>
</protein>
<evidence type="ECO:0000313" key="1">
    <source>
        <dbReference type="EMBL" id="BDU18147.1"/>
    </source>
</evidence>
<gene>
    <name evidence="1" type="ORF">LA521A_33480</name>
</gene>
<keyword evidence="2" id="KW-1185">Reference proteome</keyword>
<reference evidence="1 2" key="1">
    <citation type="journal article" date="2023" name="Int. J. Syst. Evol. Microbiol.">
        <title>Physiological and genomic analyses of cobalamin (vitamin B12)-auxotrophy of Lysobacter auxotrophicus sp. nov., a methionine-auxotrophic chitinolytic bacterium isolated from chitin-treated soil.</title>
        <authorList>
            <person name="Saito A."/>
            <person name="Dohra H."/>
            <person name="Hamada M."/>
            <person name="Moriuchi R."/>
            <person name="Kotsuchibashi Y."/>
            <person name="Mori K."/>
        </authorList>
    </citation>
    <scope>NUCLEOTIDE SEQUENCE [LARGE SCALE GENOMIC DNA]</scope>
    <source>
        <strain evidence="1 2">5-21a</strain>
    </source>
</reference>
<organism evidence="1 2">
    <name type="scientific">Lysobacter auxotrophicus</name>
    <dbReference type="NCBI Taxonomy" id="2992573"/>
    <lineage>
        <taxon>Bacteria</taxon>
        <taxon>Pseudomonadati</taxon>
        <taxon>Pseudomonadota</taxon>
        <taxon>Gammaproteobacteria</taxon>
        <taxon>Lysobacterales</taxon>
        <taxon>Lysobacteraceae</taxon>
        <taxon>Lysobacter</taxon>
    </lineage>
</organism>
<name>A0ABN6UQF5_9GAMM</name>